<feature type="domain" description="TonB-dependent receptor-like beta-barrel" evidence="10">
    <location>
        <begin position="368"/>
        <end position="852"/>
    </location>
</feature>
<keyword evidence="4 8" id="KW-0812">Transmembrane</keyword>
<dbReference type="Gene3D" id="2.170.130.10">
    <property type="entry name" value="TonB-dependent receptor, plug domain"/>
    <property type="match status" value="1"/>
</dbReference>
<keyword evidence="6 8" id="KW-0472">Membrane</keyword>
<dbReference type="EMBL" id="CP048711">
    <property type="protein sequence ID" value="QIB65124.1"/>
    <property type="molecule type" value="Genomic_DNA"/>
</dbReference>
<dbReference type="PROSITE" id="PS52016">
    <property type="entry name" value="TONB_DEPENDENT_REC_3"/>
    <property type="match status" value="1"/>
</dbReference>
<sequence>MTGTGSLLNRDTTSLAPLEVVDREYFDSAGYSNIIDVARNLTVNSGSVLVQDTGTLVGTSQINMRGLGLGSTLTLVNGRRAGIAPIADAGGNDFFDVNQLPLAMIERIEFLKDGASSTYGSQAVAGVANIITRKGFEGLELSVRHETSTNDASSINLAAGSPMGQRGHFNFYATVYDQERGDRSNYDFIVERLGGVKQGVDPSPASAGPLTSSTGQPGSYTAAIVDPATGEISPYSGATFADPNCEAAGGILAGSRCRHDFFDQVSVVQDQKRYQAFTEFDYDMNDNITVFAESHLSRNRVKRTSGPGLFQNGLVNTGAIFVPGDHPFNFFVNDPADPSGIAYVDPADWDPATDEAVDLVCLCRPLGDNLNGKDNAPPRVLEIDYWRGLAGMSFDLNENWSGEVAYQRSHARRSESVSFNFIADAVNQAALDGTWNPFGSSLATPQLVSPKDSTSVAGNTQSVLDSLYTTEQNTYKSSQSTFDAVLTGNILSDVGLAVGLQYRKEAFSFTPDSLNAAAQSASTNPVNPTSGDQDVFSVFGETIIPVTDQIELQLALRHEDYGDKGGTTTDPKIAVRYNATGTIALRGSYGTSFQAPTVRQFSETSSRQLYDDSAVVNPITGALSCGEGGTSISGELLITGSPELGPQSAKNYNLGVILTPSDEFELILDYWNFEYDDLISQDEGAQAIIDNDCASDGIPNDPRIERDGGGNIRRVSSFFINTSSVKTDGFDFTANYHIDIRSGTLKLSSSASYINSFEYEQVEGEGYVDIVGSRNSRNQFRSLPEIKANVSANYSWGNHSVTSTVRYIDGYTNDANDEAVDSFSTLDLQYAFSVNELIGDKKTYFSIGANNILDEDPPTLGYRDRPGFDDSVHDVRGRIVYVSLTQQF</sequence>
<keyword evidence="7 8" id="KW-0998">Cell outer membrane</keyword>
<dbReference type="InterPro" id="IPR012910">
    <property type="entry name" value="Plug_dom"/>
</dbReference>
<keyword evidence="13" id="KW-1185">Reference proteome</keyword>
<evidence type="ECO:0000256" key="1">
    <source>
        <dbReference type="ARBA" id="ARBA00004571"/>
    </source>
</evidence>
<evidence type="ECO:0000256" key="7">
    <source>
        <dbReference type="ARBA" id="ARBA00023237"/>
    </source>
</evidence>
<keyword evidence="5 9" id="KW-0798">TonB box</keyword>
<reference evidence="12 13" key="1">
    <citation type="submission" date="2020-02" db="EMBL/GenBank/DDBJ databases">
        <title>Genome sequencing for Kineobactrum sp. M2.</title>
        <authorList>
            <person name="Park S.-J."/>
        </authorList>
    </citation>
    <scope>NUCLEOTIDE SEQUENCE [LARGE SCALE GENOMIC DNA]</scope>
    <source>
        <strain evidence="12 13">M2</strain>
    </source>
</reference>
<dbReference type="InterPro" id="IPR039426">
    <property type="entry name" value="TonB-dep_rcpt-like"/>
</dbReference>
<dbReference type="GO" id="GO:0009279">
    <property type="term" value="C:cell outer membrane"/>
    <property type="evidence" value="ECO:0007669"/>
    <property type="project" value="UniProtKB-SubCell"/>
</dbReference>
<evidence type="ECO:0000256" key="2">
    <source>
        <dbReference type="ARBA" id="ARBA00022448"/>
    </source>
</evidence>
<dbReference type="RefSeq" id="WP_163494366.1">
    <property type="nucleotide sequence ID" value="NZ_CP048711.1"/>
</dbReference>
<feature type="domain" description="TonB-dependent receptor plug" evidence="11">
    <location>
        <begin position="15"/>
        <end position="127"/>
    </location>
</feature>
<dbReference type="InterPro" id="IPR036942">
    <property type="entry name" value="Beta-barrel_TonB_sf"/>
</dbReference>
<protein>
    <submittedName>
        <fullName evidence="12">TonB-dependent receptor</fullName>
    </submittedName>
</protein>
<dbReference type="Proteomes" id="UP000477680">
    <property type="component" value="Chromosome"/>
</dbReference>
<evidence type="ECO:0000313" key="13">
    <source>
        <dbReference type="Proteomes" id="UP000477680"/>
    </source>
</evidence>
<keyword evidence="3 8" id="KW-1134">Transmembrane beta strand</keyword>
<evidence type="ECO:0000256" key="5">
    <source>
        <dbReference type="ARBA" id="ARBA00023077"/>
    </source>
</evidence>
<dbReference type="PANTHER" id="PTHR47234">
    <property type="match status" value="1"/>
</dbReference>
<dbReference type="InterPro" id="IPR037066">
    <property type="entry name" value="Plug_dom_sf"/>
</dbReference>
<keyword evidence="12" id="KW-0675">Receptor</keyword>
<name>A0A6C0U6Q0_9GAMM</name>
<evidence type="ECO:0000259" key="10">
    <source>
        <dbReference type="Pfam" id="PF00593"/>
    </source>
</evidence>
<comment type="subcellular location">
    <subcellularLocation>
        <location evidence="1 8">Cell outer membrane</location>
        <topology evidence="1 8">Multi-pass membrane protein</topology>
    </subcellularLocation>
</comment>
<comment type="similarity">
    <text evidence="8 9">Belongs to the TonB-dependent receptor family.</text>
</comment>
<evidence type="ECO:0000313" key="12">
    <source>
        <dbReference type="EMBL" id="QIB65124.1"/>
    </source>
</evidence>
<evidence type="ECO:0000259" key="11">
    <source>
        <dbReference type="Pfam" id="PF07715"/>
    </source>
</evidence>
<evidence type="ECO:0000256" key="3">
    <source>
        <dbReference type="ARBA" id="ARBA00022452"/>
    </source>
</evidence>
<dbReference type="SUPFAM" id="SSF56935">
    <property type="entry name" value="Porins"/>
    <property type="match status" value="1"/>
</dbReference>
<evidence type="ECO:0000256" key="9">
    <source>
        <dbReference type="RuleBase" id="RU003357"/>
    </source>
</evidence>
<dbReference type="Pfam" id="PF07715">
    <property type="entry name" value="Plug"/>
    <property type="match status" value="1"/>
</dbReference>
<accession>A0A6C0U6Q0</accession>
<dbReference type="PANTHER" id="PTHR47234:SF2">
    <property type="entry name" value="TONB-DEPENDENT RECEPTOR"/>
    <property type="match status" value="1"/>
</dbReference>
<dbReference type="AlphaFoldDB" id="A0A6C0U6Q0"/>
<dbReference type="InterPro" id="IPR000531">
    <property type="entry name" value="Beta-barrel_TonB"/>
</dbReference>
<keyword evidence="2 8" id="KW-0813">Transport</keyword>
<evidence type="ECO:0000256" key="4">
    <source>
        <dbReference type="ARBA" id="ARBA00022692"/>
    </source>
</evidence>
<gene>
    <name evidence="12" type="ORF">G3T16_06610</name>
</gene>
<evidence type="ECO:0000256" key="8">
    <source>
        <dbReference type="PROSITE-ProRule" id="PRU01360"/>
    </source>
</evidence>
<proteinExistence type="inferred from homology"/>
<organism evidence="12 13">
    <name type="scientific">Kineobactrum salinum</name>
    <dbReference type="NCBI Taxonomy" id="2708301"/>
    <lineage>
        <taxon>Bacteria</taxon>
        <taxon>Pseudomonadati</taxon>
        <taxon>Pseudomonadota</taxon>
        <taxon>Gammaproteobacteria</taxon>
        <taxon>Cellvibrionales</taxon>
        <taxon>Halieaceae</taxon>
        <taxon>Kineobactrum</taxon>
    </lineage>
</organism>
<dbReference type="KEGG" id="kim:G3T16_06610"/>
<dbReference type="Pfam" id="PF00593">
    <property type="entry name" value="TonB_dep_Rec_b-barrel"/>
    <property type="match status" value="1"/>
</dbReference>
<dbReference type="Gene3D" id="2.40.170.20">
    <property type="entry name" value="TonB-dependent receptor, beta-barrel domain"/>
    <property type="match status" value="1"/>
</dbReference>
<evidence type="ECO:0000256" key="6">
    <source>
        <dbReference type="ARBA" id="ARBA00023136"/>
    </source>
</evidence>